<feature type="domain" description="IrrE N-terminal-like" evidence="1">
    <location>
        <begin position="363"/>
        <end position="418"/>
    </location>
</feature>
<evidence type="ECO:0000313" key="3">
    <source>
        <dbReference type="Proteomes" id="UP000190092"/>
    </source>
</evidence>
<dbReference type="InterPro" id="IPR052345">
    <property type="entry name" value="Rad_response_metalloprotease"/>
</dbReference>
<sequence length="479" mass="53269">MTFAFELEETRAGGVRMAVLIDDEVVWPHPEQDDGASEFDPEDVLSYLADAWASLLLAQSWPVAFEPDDEPRSVTGLLRAAEERWERLGDDSPDAGREAALLDEFLYQHDFSQMKHGAGLKPCFVLRQIDRVRLEANGQVHEDIAFGQFVAELNRLGALAAESLKRRNDDTARRAIDRWERRDRIDPLATAALISGIPREEVERTHGLGTMLTEAVANRSLSDVANDNTNPILAAARSSGPLGPASLVEVLREIRSIPDGNATGLAKLRINIRRALRGIDRPLDQGIRAADYVRGWLDQSADQAVDLQALSERLGIFVRRQTIPDRRLDGIASAGPSHGPAILLNLNTRRQGAGADDLERSLRFTWSHEIGHLLLDESEWPALVDAVRQRVARTVETRANAFAAYLLLPQAVACRWWEQQGSPTGWGKLEALLNDLTGTFGIPRIVASRQLARGVPQERRRSLEQVFETHIPNFQGPDR</sequence>
<dbReference type="Pfam" id="PF06114">
    <property type="entry name" value="Peptidase_M78"/>
    <property type="match status" value="1"/>
</dbReference>
<dbReference type="InterPro" id="IPR010359">
    <property type="entry name" value="IrrE_HExxH"/>
</dbReference>
<organism evidence="2 3">
    <name type="scientific">Enhydrobacter aerosaccus</name>
    <dbReference type="NCBI Taxonomy" id="225324"/>
    <lineage>
        <taxon>Bacteria</taxon>
        <taxon>Pseudomonadati</taxon>
        <taxon>Pseudomonadota</taxon>
        <taxon>Alphaproteobacteria</taxon>
        <taxon>Hyphomicrobiales</taxon>
        <taxon>Enhydrobacter</taxon>
    </lineage>
</organism>
<proteinExistence type="predicted"/>
<dbReference type="RefSeq" id="WP_170921111.1">
    <property type="nucleotide sequence ID" value="NZ_FUWJ01000009.1"/>
</dbReference>
<evidence type="ECO:0000259" key="1">
    <source>
        <dbReference type="Pfam" id="PF06114"/>
    </source>
</evidence>
<reference evidence="3" key="1">
    <citation type="submission" date="2017-02" db="EMBL/GenBank/DDBJ databases">
        <authorList>
            <person name="Varghese N."/>
            <person name="Submissions S."/>
        </authorList>
    </citation>
    <scope>NUCLEOTIDE SEQUENCE [LARGE SCALE GENOMIC DNA]</scope>
    <source>
        <strain evidence="3">ATCC 27094</strain>
    </source>
</reference>
<dbReference type="PANTHER" id="PTHR43236:SF2">
    <property type="entry name" value="BLL0069 PROTEIN"/>
    <property type="match status" value="1"/>
</dbReference>
<name>A0A1T4SQ00_9HYPH</name>
<dbReference type="Proteomes" id="UP000190092">
    <property type="component" value="Unassembled WGS sequence"/>
</dbReference>
<protein>
    <submittedName>
        <fullName evidence="2">Zn-dependent peptidase ImmA, M78 family</fullName>
    </submittedName>
</protein>
<evidence type="ECO:0000313" key="2">
    <source>
        <dbReference type="EMBL" id="SKA30319.1"/>
    </source>
</evidence>
<keyword evidence="3" id="KW-1185">Reference proteome</keyword>
<dbReference type="AlphaFoldDB" id="A0A1T4SQ00"/>
<gene>
    <name evidence="2" type="ORF">SAMN02745126_04939</name>
</gene>
<dbReference type="PANTHER" id="PTHR43236">
    <property type="entry name" value="ANTITOXIN HIGA1"/>
    <property type="match status" value="1"/>
</dbReference>
<accession>A0A1T4SQ00</accession>
<dbReference type="EMBL" id="FUWJ01000009">
    <property type="protein sequence ID" value="SKA30319.1"/>
    <property type="molecule type" value="Genomic_DNA"/>
</dbReference>
<dbReference type="Gene3D" id="1.10.10.2910">
    <property type="match status" value="1"/>
</dbReference>